<keyword evidence="3" id="KW-1133">Transmembrane helix</keyword>
<evidence type="ECO:0000313" key="6">
    <source>
        <dbReference type="Proteomes" id="UP000266673"/>
    </source>
</evidence>
<sequence>MNLKRKRYHNLLIIFTIFLTYNLIFRINNNDVVIDNIHRNWKRDTTPTTTFPTPATTPFTPITTSSIPTTTLSTTPSTSTTTPSTPTITPITTPLKIELTFDQSVPNWFFEIDFGTPPQPLNIPISFTSNLLWVVSEFCMSLLGDACNVRTANLYNTSQSDTAFGDYEEFTFSFMGVELIAVWVNDTASVAGDVQIQTFYQLPIGLPKDTNRSGTNASIPDSTIGTIGINPYQNNQIVGIALSTDTDPEGDMDGGTLTFGGVDTDYIIGEDESNIIYYPFLPFTETDQTVRLSFSNVYFDGVAQNYSGTVSFNGDIKNIQFGNFFADFIVNVFLPGGVFYPNGSATIDCNISTTLNLSFEFNNQTNHTWRLPASAIVDEVISGNECSSTITGGANDSNSWVFGSTFFENFYMVFDQVNSQLGIAARSDIDYGPNSSQVNVMVQIPILINRIQCLIITEYDPTGQEQGSQVFSVDNVDSNDYYYLGDDYFAQEGFFYSIRFFTGTSSDDHSTCQEYGAVCTPNLSANLLEDPWIIGLQDFSETVRLDPNTGNFLGCIEQILAFNSSLFTNLTANPCVIL</sequence>
<dbReference type="PANTHER" id="PTHR47966:SF51">
    <property type="entry name" value="BETA-SITE APP-CLEAVING ENZYME, ISOFORM A-RELATED"/>
    <property type="match status" value="1"/>
</dbReference>
<keyword evidence="6" id="KW-1185">Reference proteome</keyword>
<organism evidence="5 6">
    <name type="scientific">Gigaspora rosea</name>
    <dbReference type="NCBI Taxonomy" id="44941"/>
    <lineage>
        <taxon>Eukaryota</taxon>
        <taxon>Fungi</taxon>
        <taxon>Fungi incertae sedis</taxon>
        <taxon>Mucoromycota</taxon>
        <taxon>Glomeromycotina</taxon>
        <taxon>Glomeromycetes</taxon>
        <taxon>Diversisporales</taxon>
        <taxon>Gigasporaceae</taxon>
        <taxon>Gigaspora</taxon>
    </lineage>
</organism>
<protein>
    <submittedName>
        <fullName evidence="5">Aspartic peptidase domain-containing protein</fullName>
    </submittedName>
</protein>
<feature type="region of interest" description="Disordered" evidence="2">
    <location>
        <begin position="66"/>
        <end position="87"/>
    </location>
</feature>
<reference evidence="5 6" key="1">
    <citation type="submission" date="2018-06" db="EMBL/GenBank/DDBJ databases">
        <title>Comparative genomics reveals the genomic features of Rhizophagus irregularis, R. cerebriforme, R. diaphanum and Gigaspora rosea, and their symbiotic lifestyle signature.</title>
        <authorList>
            <person name="Morin E."/>
            <person name="San Clemente H."/>
            <person name="Chen E.C.H."/>
            <person name="De La Providencia I."/>
            <person name="Hainaut M."/>
            <person name="Kuo A."/>
            <person name="Kohler A."/>
            <person name="Murat C."/>
            <person name="Tang N."/>
            <person name="Roy S."/>
            <person name="Loubradou J."/>
            <person name="Henrissat B."/>
            <person name="Grigoriev I.V."/>
            <person name="Corradi N."/>
            <person name="Roux C."/>
            <person name="Martin F.M."/>
        </authorList>
    </citation>
    <scope>NUCLEOTIDE SEQUENCE [LARGE SCALE GENOMIC DNA]</scope>
    <source>
        <strain evidence="5 6">DAOM 194757</strain>
    </source>
</reference>
<proteinExistence type="inferred from homology"/>
<dbReference type="OrthoDB" id="2262907at2759"/>
<dbReference type="SUPFAM" id="SSF50630">
    <property type="entry name" value="Acid proteases"/>
    <property type="match status" value="1"/>
</dbReference>
<dbReference type="PANTHER" id="PTHR47966">
    <property type="entry name" value="BETA-SITE APP-CLEAVING ENZYME, ISOFORM A-RELATED"/>
    <property type="match status" value="1"/>
</dbReference>
<dbReference type="EMBL" id="QKWP01000041">
    <property type="protein sequence ID" value="RIB29306.1"/>
    <property type="molecule type" value="Genomic_DNA"/>
</dbReference>
<dbReference type="GO" id="GO:0004190">
    <property type="term" value="F:aspartic-type endopeptidase activity"/>
    <property type="evidence" value="ECO:0007669"/>
    <property type="project" value="InterPro"/>
</dbReference>
<dbReference type="CDD" id="cd05471">
    <property type="entry name" value="pepsin_like"/>
    <property type="match status" value="1"/>
</dbReference>
<evidence type="ECO:0000313" key="5">
    <source>
        <dbReference type="EMBL" id="RIB29306.1"/>
    </source>
</evidence>
<evidence type="ECO:0000259" key="4">
    <source>
        <dbReference type="PROSITE" id="PS51767"/>
    </source>
</evidence>
<dbReference type="GO" id="GO:0006508">
    <property type="term" value="P:proteolysis"/>
    <property type="evidence" value="ECO:0007669"/>
    <property type="project" value="InterPro"/>
</dbReference>
<keyword evidence="3" id="KW-0812">Transmembrane</keyword>
<dbReference type="InterPro" id="IPR034164">
    <property type="entry name" value="Pepsin-like_dom"/>
</dbReference>
<accession>A0A397WBN5</accession>
<dbReference type="PRINTS" id="PR00792">
    <property type="entry name" value="PEPSIN"/>
</dbReference>
<comment type="similarity">
    <text evidence="1">Belongs to the peptidase A1 family.</text>
</comment>
<keyword evidence="3" id="KW-0472">Membrane</keyword>
<dbReference type="Gene3D" id="2.40.70.10">
    <property type="entry name" value="Acid Proteases"/>
    <property type="match status" value="2"/>
</dbReference>
<evidence type="ECO:0000256" key="2">
    <source>
        <dbReference type="SAM" id="MobiDB-lite"/>
    </source>
</evidence>
<comment type="caution">
    <text evidence="5">The sequence shown here is derived from an EMBL/GenBank/DDBJ whole genome shotgun (WGS) entry which is preliminary data.</text>
</comment>
<dbReference type="Proteomes" id="UP000266673">
    <property type="component" value="Unassembled WGS sequence"/>
</dbReference>
<dbReference type="Pfam" id="PF00026">
    <property type="entry name" value="Asp"/>
    <property type="match status" value="1"/>
</dbReference>
<feature type="domain" description="Peptidase A1" evidence="4">
    <location>
        <begin position="108"/>
        <end position="424"/>
    </location>
</feature>
<gene>
    <name evidence="5" type="ORF">C2G38_2027820</name>
</gene>
<name>A0A397WBN5_9GLOM</name>
<dbReference type="InterPro" id="IPR033121">
    <property type="entry name" value="PEPTIDASE_A1"/>
</dbReference>
<feature type="transmembrane region" description="Helical" evidence="3">
    <location>
        <begin position="7"/>
        <end position="25"/>
    </location>
</feature>
<dbReference type="AlphaFoldDB" id="A0A397WBN5"/>
<evidence type="ECO:0000256" key="3">
    <source>
        <dbReference type="SAM" id="Phobius"/>
    </source>
</evidence>
<dbReference type="InterPro" id="IPR021109">
    <property type="entry name" value="Peptidase_aspartic_dom_sf"/>
</dbReference>
<dbReference type="InterPro" id="IPR001461">
    <property type="entry name" value="Aspartic_peptidase_A1"/>
</dbReference>
<dbReference type="PROSITE" id="PS51767">
    <property type="entry name" value="PEPTIDASE_A1"/>
    <property type="match status" value="1"/>
</dbReference>
<evidence type="ECO:0000256" key="1">
    <source>
        <dbReference type="ARBA" id="ARBA00007447"/>
    </source>
</evidence>